<dbReference type="InterPro" id="IPR002293">
    <property type="entry name" value="AA/rel_permease1"/>
</dbReference>
<name>A0A6J7E8H7_9ZZZZ</name>
<evidence type="ECO:0000256" key="7">
    <source>
        <dbReference type="SAM" id="Phobius"/>
    </source>
</evidence>
<dbReference type="AlphaFoldDB" id="A0A6J7E8H7"/>
<sequence>MPNTAGDEMKNPKKDVPFSIGRSAIVAILMYSIPVLCVIVVLPSSQVSGLGGFIDAMRAVFSVYGGNVAADGTVTLTGLGEIFGAISALLFILCLLSSGVAWIMGSDRAMAVSGYDGAAPRWMGAISARYGTPVRVNVLSGILATAVVVAVHELSNGDTGKYFGVVLAIAVSTTLISYIAVFPALWRLRITHPDHPRPFRAPWAPFLSILLTGWVIFATVQLLMPGLGDGWFSEAYRPEGWTEAERGQYLLIEAIPLAIFVVTGVIFYIAGRRTRHHRASEELVSVTATPE</sequence>
<keyword evidence="5 7" id="KW-1133">Transmembrane helix</keyword>
<keyword evidence="6 7" id="KW-0472">Membrane</keyword>
<evidence type="ECO:0000313" key="8">
    <source>
        <dbReference type="EMBL" id="CAB4877575.1"/>
    </source>
</evidence>
<feature type="transmembrane region" description="Helical" evidence="7">
    <location>
        <begin position="163"/>
        <end position="186"/>
    </location>
</feature>
<evidence type="ECO:0000256" key="4">
    <source>
        <dbReference type="ARBA" id="ARBA00022692"/>
    </source>
</evidence>
<feature type="transmembrane region" description="Helical" evidence="7">
    <location>
        <begin position="206"/>
        <end position="228"/>
    </location>
</feature>
<reference evidence="8" key="1">
    <citation type="submission" date="2020-05" db="EMBL/GenBank/DDBJ databases">
        <authorList>
            <person name="Chiriac C."/>
            <person name="Salcher M."/>
            <person name="Ghai R."/>
            <person name="Kavagutti S V."/>
        </authorList>
    </citation>
    <scope>NUCLEOTIDE SEQUENCE</scope>
</reference>
<dbReference type="InterPro" id="IPR050367">
    <property type="entry name" value="APC_superfamily"/>
</dbReference>
<evidence type="ECO:0000256" key="1">
    <source>
        <dbReference type="ARBA" id="ARBA00004651"/>
    </source>
</evidence>
<dbReference type="PANTHER" id="PTHR42770:SF15">
    <property type="entry name" value="GLUTAMATE_GAMMA-AMINOBUTYRATE ANTIPORTER-RELATED"/>
    <property type="match status" value="1"/>
</dbReference>
<feature type="transmembrane region" description="Helical" evidence="7">
    <location>
        <begin position="134"/>
        <end position="151"/>
    </location>
</feature>
<dbReference type="Pfam" id="PF13520">
    <property type="entry name" value="AA_permease_2"/>
    <property type="match status" value="1"/>
</dbReference>
<dbReference type="EMBL" id="CAFBLS010000118">
    <property type="protein sequence ID" value="CAB4877575.1"/>
    <property type="molecule type" value="Genomic_DNA"/>
</dbReference>
<keyword evidence="2" id="KW-0813">Transport</keyword>
<keyword evidence="3" id="KW-1003">Cell membrane</keyword>
<protein>
    <submittedName>
        <fullName evidence="8">Unannotated protein</fullName>
    </submittedName>
</protein>
<feature type="transmembrane region" description="Helical" evidence="7">
    <location>
        <begin position="248"/>
        <end position="270"/>
    </location>
</feature>
<dbReference type="Gene3D" id="1.20.1740.10">
    <property type="entry name" value="Amino acid/polyamine transporter I"/>
    <property type="match status" value="1"/>
</dbReference>
<feature type="transmembrane region" description="Helical" evidence="7">
    <location>
        <begin position="82"/>
        <end position="103"/>
    </location>
</feature>
<gene>
    <name evidence="8" type="ORF">UFOPK3402_01040</name>
</gene>
<dbReference type="GO" id="GO:0005886">
    <property type="term" value="C:plasma membrane"/>
    <property type="evidence" value="ECO:0007669"/>
    <property type="project" value="UniProtKB-SubCell"/>
</dbReference>
<comment type="subcellular location">
    <subcellularLocation>
        <location evidence="1">Cell membrane</location>
        <topology evidence="1">Multi-pass membrane protein</topology>
    </subcellularLocation>
</comment>
<evidence type="ECO:0000256" key="2">
    <source>
        <dbReference type="ARBA" id="ARBA00022448"/>
    </source>
</evidence>
<evidence type="ECO:0000256" key="6">
    <source>
        <dbReference type="ARBA" id="ARBA00023136"/>
    </source>
</evidence>
<feature type="transmembrane region" description="Helical" evidence="7">
    <location>
        <begin position="20"/>
        <end position="42"/>
    </location>
</feature>
<evidence type="ECO:0000256" key="5">
    <source>
        <dbReference type="ARBA" id="ARBA00022989"/>
    </source>
</evidence>
<organism evidence="8">
    <name type="scientific">freshwater metagenome</name>
    <dbReference type="NCBI Taxonomy" id="449393"/>
    <lineage>
        <taxon>unclassified sequences</taxon>
        <taxon>metagenomes</taxon>
        <taxon>ecological metagenomes</taxon>
    </lineage>
</organism>
<evidence type="ECO:0000256" key="3">
    <source>
        <dbReference type="ARBA" id="ARBA00022475"/>
    </source>
</evidence>
<accession>A0A6J7E8H7</accession>
<keyword evidence="4 7" id="KW-0812">Transmembrane</keyword>
<dbReference type="GO" id="GO:0022857">
    <property type="term" value="F:transmembrane transporter activity"/>
    <property type="evidence" value="ECO:0007669"/>
    <property type="project" value="InterPro"/>
</dbReference>
<proteinExistence type="predicted"/>
<dbReference type="PANTHER" id="PTHR42770">
    <property type="entry name" value="AMINO ACID TRANSPORTER-RELATED"/>
    <property type="match status" value="1"/>
</dbReference>